<proteinExistence type="predicted"/>
<accession>A0A699UG80</accession>
<dbReference type="InterPro" id="IPR018247">
    <property type="entry name" value="EF_Hand_1_Ca_BS"/>
</dbReference>
<gene>
    <name evidence="3" type="ORF">Tci_893446</name>
</gene>
<dbReference type="Pfam" id="PF13499">
    <property type="entry name" value="EF-hand_7"/>
    <property type="match status" value="1"/>
</dbReference>
<dbReference type="EMBL" id="BKCJ011330057">
    <property type="protein sequence ID" value="GFD21477.1"/>
    <property type="molecule type" value="Genomic_DNA"/>
</dbReference>
<keyword evidence="1" id="KW-0106">Calcium</keyword>
<dbReference type="InterPro" id="IPR011992">
    <property type="entry name" value="EF-hand-dom_pair"/>
</dbReference>
<dbReference type="GO" id="GO:0005509">
    <property type="term" value="F:calcium ion binding"/>
    <property type="evidence" value="ECO:0007669"/>
    <property type="project" value="InterPro"/>
</dbReference>
<name>A0A699UG80_TANCI</name>
<dbReference type="PROSITE" id="PS00018">
    <property type="entry name" value="EF_HAND_1"/>
    <property type="match status" value="2"/>
</dbReference>
<evidence type="ECO:0000313" key="3">
    <source>
        <dbReference type="EMBL" id="GFD21477.1"/>
    </source>
</evidence>
<feature type="domain" description="EF-hand" evidence="2">
    <location>
        <begin position="1"/>
        <end position="28"/>
    </location>
</feature>
<comment type="caution">
    <text evidence="3">The sequence shown here is derived from an EMBL/GenBank/DDBJ whole genome shotgun (WGS) entry which is preliminary data.</text>
</comment>
<dbReference type="Gene3D" id="1.10.238.10">
    <property type="entry name" value="EF-hand"/>
    <property type="match status" value="1"/>
</dbReference>
<dbReference type="SUPFAM" id="SSF47473">
    <property type="entry name" value="EF-hand"/>
    <property type="match status" value="1"/>
</dbReference>
<feature type="non-terminal residue" evidence="3">
    <location>
        <position position="1"/>
    </location>
</feature>
<organism evidence="3">
    <name type="scientific">Tanacetum cinerariifolium</name>
    <name type="common">Dalmatian daisy</name>
    <name type="synonym">Chrysanthemum cinerariifolium</name>
    <dbReference type="NCBI Taxonomy" id="118510"/>
    <lineage>
        <taxon>Eukaryota</taxon>
        <taxon>Viridiplantae</taxon>
        <taxon>Streptophyta</taxon>
        <taxon>Embryophyta</taxon>
        <taxon>Tracheophyta</taxon>
        <taxon>Spermatophyta</taxon>
        <taxon>Magnoliopsida</taxon>
        <taxon>eudicotyledons</taxon>
        <taxon>Gunneridae</taxon>
        <taxon>Pentapetalae</taxon>
        <taxon>asterids</taxon>
        <taxon>campanulids</taxon>
        <taxon>Asterales</taxon>
        <taxon>Asteraceae</taxon>
        <taxon>Asteroideae</taxon>
        <taxon>Anthemideae</taxon>
        <taxon>Anthemidinae</taxon>
        <taxon>Tanacetum</taxon>
    </lineage>
</organism>
<sequence length="86" mass="10240">LFKKLDKNGDNKLSYLELKTLLEEIKLDQLTWDWEKVMDILIDEFDRDDDKDISYEEFHDGVTKWIEEIKGVLNEPNHSEALSKVL</sequence>
<reference evidence="3" key="1">
    <citation type="journal article" date="2019" name="Sci. Rep.">
        <title>Draft genome of Tanacetum cinerariifolium, the natural source of mosquito coil.</title>
        <authorList>
            <person name="Yamashiro T."/>
            <person name="Shiraishi A."/>
            <person name="Satake H."/>
            <person name="Nakayama K."/>
        </authorList>
    </citation>
    <scope>NUCLEOTIDE SEQUENCE</scope>
</reference>
<evidence type="ECO:0000259" key="2">
    <source>
        <dbReference type="PROSITE" id="PS50222"/>
    </source>
</evidence>
<feature type="domain" description="EF-hand" evidence="2">
    <location>
        <begin position="33"/>
        <end position="68"/>
    </location>
</feature>
<protein>
    <recommendedName>
        <fullName evidence="2">EF-hand domain-containing protein</fullName>
    </recommendedName>
</protein>
<dbReference type="AlphaFoldDB" id="A0A699UG80"/>
<dbReference type="PROSITE" id="PS50222">
    <property type="entry name" value="EF_HAND_2"/>
    <property type="match status" value="2"/>
</dbReference>
<dbReference type="InterPro" id="IPR002048">
    <property type="entry name" value="EF_hand_dom"/>
</dbReference>
<evidence type="ECO:0000256" key="1">
    <source>
        <dbReference type="ARBA" id="ARBA00022837"/>
    </source>
</evidence>